<proteinExistence type="predicted"/>
<dbReference type="Proteomes" id="UP001054837">
    <property type="component" value="Unassembled WGS sequence"/>
</dbReference>
<evidence type="ECO:0000313" key="3">
    <source>
        <dbReference type="Proteomes" id="UP001054837"/>
    </source>
</evidence>
<keyword evidence="3" id="KW-1185">Reference proteome</keyword>
<evidence type="ECO:0000313" key="2">
    <source>
        <dbReference type="EMBL" id="GIY03383.1"/>
    </source>
</evidence>
<organism evidence="2 3">
    <name type="scientific">Caerostris darwini</name>
    <dbReference type="NCBI Taxonomy" id="1538125"/>
    <lineage>
        <taxon>Eukaryota</taxon>
        <taxon>Metazoa</taxon>
        <taxon>Ecdysozoa</taxon>
        <taxon>Arthropoda</taxon>
        <taxon>Chelicerata</taxon>
        <taxon>Arachnida</taxon>
        <taxon>Araneae</taxon>
        <taxon>Araneomorphae</taxon>
        <taxon>Entelegynae</taxon>
        <taxon>Araneoidea</taxon>
        <taxon>Araneidae</taxon>
        <taxon>Caerostris</taxon>
    </lineage>
</organism>
<accession>A0AAV4Q0B5</accession>
<dbReference type="AlphaFoldDB" id="A0AAV4Q0B5"/>
<evidence type="ECO:0000256" key="1">
    <source>
        <dbReference type="SAM" id="MobiDB-lite"/>
    </source>
</evidence>
<reference evidence="2 3" key="1">
    <citation type="submission" date="2021-06" db="EMBL/GenBank/DDBJ databases">
        <title>Caerostris darwini draft genome.</title>
        <authorList>
            <person name="Kono N."/>
            <person name="Arakawa K."/>
        </authorList>
    </citation>
    <scope>NUCLEOTIDE SEQUENCE [LARGE SCALE GENOMIC DNA]</scope>
</reference>
<comment type="caution">
    <text evidence="2">The sequence shown here is derived from an EMBL/GenBank/DDBJ whole genome shotgun (WGS) entry which is preliminary data.</text>
</comment>
<name>A0AAV4Q0B5_9ARAC</name>
<dbReference type="EMBL" id="BPLQ01003808">
    <property type="protein sequence ID" value="GIY03383.1"/>
    <property type="molecule type" value="Genomic_DNA"/>
</dbReference>
<sequence length="112" mass="12876">MATEFHMSPLQMSNDLSLERNDPTIRHRPFSAGKQSPTLPLPVPNARKMTKWGVRKGFWGGGCQVRVGGIARCVGTERSHWTAENRLSSQREPFVVFSWWAIYTWFVVEERV</sequence>
<feature type="region of interest" description="Disordered" evidence="1">
    <location>
        <begin position="24"/>
        <end position="45"/>
    </location>
</feature>
<gene>
    <name evidence="2" type="ORF">CDAR_280161</name>
</gene>
<protein>
    <submittedName>
        <fullName evidence="2">Uncharacterized protein</fullName>
    </submittedName>
</protein>